<gene>
    <name evidence="2" type="ORF">PAXINDRAFT_21285</name>
</gene>
<dbReference type="HOGENOM" id="CLU_2097581_0_0_1"/>
<dbReference type="AlphaFoldDB" id="A0A0C9STH1"/>
<organism evidence="2 3">
    <name type="scientific">Paxillus involutus ATCC 200175</name>
    <dbReference type="NCBI Taxonomy" id="664439"/>
    <lineage>
        <taxon>Eukaryota</taxon>
        <taxon>Fungi</taxon>
        <taxon>Dikarya</taxon>
        <taxon>Basidiomycota</taxon>
        <taxon>Agaricomycotina</taxon>
        <taxon>Agaricomycetes</taxon>
        <taxon>Agaricomycetidae</taxon>
        <taxon>Boletales</taxon>
        <taxon>Paxilineae</taxon>
        <taxon>Paxillaceae</taxon>
        <taxon>Paxillus</taxon>
    </lineage>
</organism>
<protein>
    <submittedName>
        <fullName evidence="2">Uncharacterized protein</fullName>
    </submittedName>
</protein>
<keyword evidence="3" id="KW-1185">Reference proteome</keyword>
<reference evidence="3" key="2">
    <citation type="submission" date="2015-01" db="EMBL/GenBank/DDBJ databases">
        <title>Evolutionary Origins and Diversification of the Mycorrhizal Mutualists.</title>
        <authorList>
            <consortium name="DOE Joint Genome Institute"/>
            <consortium name="Mycorrhizal Genomics Consortium"/>
            <person name="Kohler A."/>
            <person name="Kuo A."/>
            <person name="Nagy L.G."/>
            <person name="Floudas D."/>
            <person name="Copeland A."/>
            <person name="Barry K.W."/>
            <person name="Cichocki N."/>
            <person name="Veneault-Fourrey C."/>
            <person name="LaButti K."/>
            <person name="Lindquist E.A."/>
            <person name="Lipzen A."/>
            <person name="Lundell T."/>
            <person name="Morin E."/>
            <person name="Murat C."/>
            <person name="Riley R."/>
            <person name="Ohm R."/>
            <person name="Sun H."/>
            <person name="Tunlid A."/>
            <person name="Henrissat B."/>
            <person name="Grigoriev I.V."/>
            <person name="Hibbett D.S."/>
            <person name="Martin F."/>
        </authorList>
    </citation>
    <scope>NUCLEOTIDE SEQUENCE [LARGE SCALE GENOMIC DNA]</scope>
    <source>
        <strain evidence="3">ATCC 200175</strain>
    </source>
</reference>
<evidence type="ECO:0000256" key="1">
    <source>
        <dbReference type="SAM" id="MobiDB-lite"/>
    </source>
</evidence>
<evidence type="ECO:0000313" key="2">
    <source>
        <dbReference type="EMBL" id="KIJ05465.1"/>
    </source>
</evidence>
<feature type="region of interest" description="Disordered" evidence="1">
    <location>
        <begin position="1"/>
        <end position="116"/>
    </location>
</feature>
<sequence length="116" mass="12654">MDPNGRSGWSSNLRGGYGRQMSMSDSDSDVDRDESAYTPTDYAENEIDSRSQGDTQFAPRGDPKSNAPMATNSNSRGHNGTGVRTDSGPRGNERRPAPTSNYAVVQQPKDTNKKRK</sequence>
<reference evidence="2 3" key="1">
    <citation type="submission" date="2014-06" db="EMBL/GenBank/DDBJ databases">
        <authorList>
            <consortium name="DOE Joint Genome Institute"/>
            <person name="Kuo A."/>
            <person name="Kohler A."/>
            <person name="Nagy L.G."/>
            <person name="Floudas D."/>
            <person name="Copeland A."/>
            <person name="Barry K.W."/>
            <person name="Cichocki N."/>
            <person name="Veneault-Fourrey C."/>
            <person name="LaButti K."/>
            <person name="Lindquist E.A."/>
            <person name="Lipzen A."/>
            <person name="Lundell T."/>
            <person name="Morin E."/>
            <person name="Murat C."/>
            <person name="Sun H."/>
            <person name="Tunlid A."/>
            <person name="Henrissat B."/>
            <person name="Grigoriev I.V."/>
            <person name="Hibbett D.S."/>
            <person name="Martin F."/>
            <person name="Nordberg H.P."/>
            <person name="Cantor M.N."/>
            <person name="Hua S.X."/>
        </authorList>
    </citation>
    <scope>NUCLEOTIDE SEQUENCE [LARGE SCALE GENOMIC DNA]</scope>
    <source>
        <strain evidence="2 3">ATCC 200175</strain>
    </source>
</reference>
<dbReference type="Proteomes" id="UP000053647">
    <property type="component" value="Unassembled WGS sequence"/>
</dbReference>
<evidence type="ECO:0000313" key="3">
    <source>
        <dbReference type="Proteomes" id="UP000053647"/>
    </source>
</evidence>
<dbReference type="EMBL" id="KN820960">
    <property type="protein sequence ID" value="KIJ05465.1"/>
    <property type="molecule type" value="Genomic_DNA"/>
</dbReference>
<feature type="compositionally biased region" description="Polar residues" evidence="1">
    <location>
        <begin position="68"/>
        <end position="84"/>
    </location>
</feature>
<accession>A0A0C9STH1</accession>
<dbReference type="OrthoDB" id="10486899at2759"/>
<proteinExistence type="predicted"/>
<name>A0A0C9STH1_PAXIN</name>